<keyword evidence="2 5" id="KW-0812">Transmembrane</keyword>
<evidence type="ECO:0000256" key="5">
    <source>
        <dbReference type="SAM" id="Phobius"/>
    </source>
</evidence>
<protein>
    <recommendedName>
        <fullName evidence="6">Ion transport domain-containing protein</fullName>
    </recommendedName>
</protein>
<dbReference type="EMBL" id="CAUYUJ010017618">
    <property type="protein sequence ID" value="CAK0876345.1"/>
    <property type="molecule type" value="Genomic_DNA"/>
</dbReference>
<keyword evidence="4 5" id="KW-0472">Membrane</keyword>
<name>A0ABN9VVT7_9DINO</name>
<reference evidence="7" key="1">
    <citation type="submission" date="2023-10" db="EMBL/GenBank/DDBJ databases">
        <authorList>
            <person name="Chen Y."/>
            <person name="Shah S."/>
            <person name="Dougan E. K."/>
            <person name="Thang M."/>
            <person name="Chan C."/>
        </authorList>
    </citation>
    <scope>NUCLEOTIDE SEQUENCE [LARGE SCALE GENOMIC DNA]</scope>
</reference>
<evidence type="ECO:0000259" key="6">
    <source>
        <dbReference type="Pfam" id="PF00520"/>
    </source>
</evidence>
<keyword evidence="3 5" id="KW-1133">Transmembrane helix</keyword>
<dbReference type="Pfam" id="PF00520">
    <property type="entry name" value="Ion_trans"/>
    <property type="match status" value="1"/>
</dbReference>
<dbReference type="PANTHER" id="PTHR10037:SF62">
    <property type="entry name" value="SODIUM CHANNEL PROTEIN 60E"/>
    <property type="match status" value="1"/>
</dbReference>
<sequence length="432" mass="49494">MSKERTLSEERERHLSKFAERQGQTEAVELGTATVWIERLNGLWKLKEPRRSGRLAMLFQNSWFEVFVQVIIMVNCIFMALAANSEMTNWDEDQNPLILPLEIVFQVIYTVELVAKLYVHGWYFFWNEDWALNMLDFTLVFTGALDIVLRLGKLWNVTYMRSLRVVKVAKALRLVRVITGAVQLRNIFICIIGSLMNFIWSIVMIAVVLYMFSLGMVISAATHLQEMGEGTTDSDEKVRVELLSMYGSVQQSMLTLYKATTGGDDWSLSFNAISNTGWVASAVYLIFVSFMHIPGNRIITGIFVDTALERLAPDREAMALSRRKEDEMVALELRKLWREVGEDDEFISAADFHRGLRDDRIPAWFQHVGLSLDNVIQFFGVLWRSSENGKVRINNFVHGCMRLKGSASSFDIQELRSEVSTISRKVDRLGLT</sequence>
<dbReference type="InterPro" id="IPR005821">
    <property type="entry name" value="Ion_trans_dom"/>
</dbReference>
<dbReference type="Proteomes" id="UP001189429">
    <property type="component" value="Unassembled WGS sequence"/>
</dbReference>
<feature type="transmembrane region" description="Helical" evidence="5">
    <location>
        <begin position="66"/>
        <end position="85"/>
    </location>
</feature>
<dbReference type="InterPro" id="IPR027359">
    <property type="entry name" value="Volt_channel_dom_sf"/>
</dbReference>
<dbReference type="Gene3D" id="1.10.287.70">
    <property type="match status" value="1"/>
</dbReference>
<dbReference type="InterPro" id="IPR043203">
    <property type="entry name" value="VGCC_Ca_Na"/>
</dbReference>
<gene>
    <name evidence="7" type="ORF">PCOR1329_LOCUS60762</name>
</gene>
<evidence type="ECO:0000256" key="2">
    <source>
        <dbReference type="ARBA" id="ARBA00022692"/>
    </source>
</evidence>
<dbReference type="PANTHER" id="PTHR10037">
    <property type="entry name" value="VOLTAGE-GATED CATION CHANNEL CALCIUM AND SODIUM"/>
    <property type="match status" value="1"/>
</dbReference>
<accession>A0ABN9VVT7</accession>
<feature type="domain" description="Ion transport" evidence="6">
    <location>
        <begin position="61"/>
        <end position="291"/>
    </location>
</feature>
<evidence type="ECO:0000313" key="7">
    <source>
        <dbReference type="EMBL" id="CAK0876345.1"/>
    </source>
</evidence>
<evidence type="ECO:0000256" key="1">
    <source>
        <dbReference type="ARBA" id="ARBA00004141"/>
    </source>
</evidence>
<comment type="subcellular location">
    <subcellularLocation>
        <location evidence="1">Membrane</location>
        <topology evidence="1">Multi-pass membrane protein</topology>
    </subcellularLocation>
</comment>
<organism evidence="7 8">
    <name type="scientific">Prorocentrum cordatum</name>
    <dbReference type="NCBI Taxonomy" id="2364126"/>
    <lineage>
        <taxon>Eukaryota</taxon>
        <taxon>Sar</taxon>
        <taxon>Alveolata</taxon>
        <taxon>Dinophyceae</taxon>
        <taxon>Prorocentrales</taxon>
        <taxon>Prorocentraceae</taxon>
        <taxon>Prorocentrum</taxon>
    </lineage>
</organism>
<feature type="transmembrane region" description="Helical" evidence="5">
    <location>
        <begin position="198"/>
        <end position="218"/>
    </location>
</feature>
<evidence type="ECO:0000256" key="4">
    <source>
        <dbReference type="ARBA" id="ARBA00023136"/>
    </source>
</evidence>
<evidence type="ECO:0000313" key="8">
    <source>
        <dbReference type="Proteomes" id="UP001189429"/>
    </source>
</evidence>
<keyword evidence="8" id="KW-1185">Reference proteome</keyword>
<proteinExistence type="predicted"/>
<comment type="caution">
    <text evidence="7">The sequence shown here is derived from an EMBL/GenBank/DDBJ whole genome shotgun (WGS) entry which is preliminary data.</text>
</comment>
<dbReference type="Gene3D" id="1.20.120.350">
    <property type="entry name" value="Voltage-gated potassium channels. Chain C"/>
    <property type="match status" value="1"/>
</dbReference>
<evidence type="ECO:0000256" key="3">
    <source>
        <dbReference type="ARBA" id="ARBA00022989"/>
    </source>
</evidence>
<feature type="transmembrane region" description="Helical" evidence="5">
    <location>
        <begin position="97"/>
        <end position="118"/>
    </location>
</feature>
<dbReference type="SUPFAM" id="SSF81324">
    <property type="entry name" value="Voltage-gated potassium channels"/>
    <property type="match status" value="1"/>
</dbReference>